<evidence type="ECO:0000313" key="11">
    <source>
        <dbReference type="Proteomes" id="UP000287033"/>
    </source>
</evidence>
<dbReference type="EC" id="3.3.2.2" evidence="6"/>
<feature type="transmembrane region" description="Helical" evidence="9">
    <location>
        <begin position="89"/>
        <end position="106"/>
    </location>
</feature>
<keyword evidence="4 9" id="KW-1133">Transmembrane helix</keyword>
<feature type="transmembrane region" description="Helical" evidence="9">
    <location>
        <begin position="202"/>
        <end position="221"/>
    </location>
</feature>
<sequence>MPPHPTVDNDLAYLVPFFIAVCIYTIIHVISSAPVWLLGLTKILPIISLCIFVVCKICQYNHRNHRKLLMGLTCSAMGDAFLLKDDNQFLIGGGAMFALAHCLYTWAFGFKPLNLQAASLVALVVGLGWIFLSMCSKVWQMLLLCCYCTLIGIMSWRANAEVLFHHSRTRTKVTGAIGAVLFMVSDFTLAINLLCFQVPHNQLIVMSTYYAAQLFITISIVRDNQNKSD</sequence>
<keyword evidence="3 9" id="KW-0812">Transmembrane</keyword>
<comment type="similarity">
    <text evidence="2">Belongs to the TMEM86 family.</text>
</comment>
<evidence type="ECO:0000256" key="4">
    <source>
        <dbReference type="ARBA" id="ARBA00022989"/>
    </source>
</evidence>
<reference evidence="10 11" key="1">
    <citation type="journal article" date="2018" name="Nat. Ecol. Evol.">
        <title>Shark genomes provide insights into elasmobranch evolution and the origin of vertebrates.</title>
        <authorList>
            <person name="Hara Y"/>
            <person name="Yamaguchi K"/>
            <person name="Onimaru K"/>
            <person name="Kadota M"/>
            <person name="Koyanagi M"/>
            <person name="Keeley SD"/>
            <person name="Tatsumi K"/>
            <person name="Tanaka K"/>
            <person name="Motone F"/>
            <person name="Kageyama Y"/>
            <person name="Nozu R"/>
            <person name="Adachi N"/>
            <person name="Nishimura O"/>
            <person name="Nakagawa R"/>
            <person name="Tanegashima C"/>
            <person name="Kiyatake I"/>
            <person name="Matsumoto R"/>
            <person name="Murakumo K"/>
            <person name="Nishida K"/>
            <person name="Terakita A"/>
            <person name="Kuratani S"/>
            <person name="Sato K"/>
            <person name="Hyodo S Kuraku.S."/>
        </authorList>
    </citation>
    <scope>NUCLEOTIDE SEQUENCE [LARGE SCALE GENOMIC DNA]</scope>
</reference>
<dbReference type="InterPro" id="IPR012506">
    <property type="entry name" value="TMEM86B-like"/>
</dbReference>
<name>A0A401RY19_CHIPU</name>
<evidence type="ECO:0000256" key="5">
    <source>
        <dbReference type="ARBA" id="ARBA00023136"/>
    </source>
</evidence>
<dbReference type="STRING" id="137246.A0A401RY19"/>
<dbReference type="Pfam" id="PF07947">
    <property type="entry name" value="YhhN"/>
    <property type="match status" value="1"/>
</dbReference>
<feature type="transmembrane region" description="Helical" evidence="9">
    <location>
        <begin position="176"/>
        <end position="196"/>
    </location>
</feature>
<feature type="transmembrane region" description="Helical" evidence="9">
    <location>
        <begin position="12"/>
        <end position="30"/>
    </location>
</feature>
<evidence type="ECO:0000256" key="3">
    <source>
        <dbReference type="ARBA" id="ARBA00022692"/>
    </source>
</evidence>
<comment type="catalytic activity">
    <reaction evidence="8">
        <text>a 1-O-(1Z-alkenyl)-sn-glycero-3-phosphocholine + H2O = a 2,3-saturated aldehyde + sn-glycerol 3-phosphocholine</text>
        <dbReference type="Rhea" id="RHEA:22544"/>
        <dbReference type="ChEBI" id="CHEBI:15377"/>
        <dbReference type="ChEBI" id="CHEBI:16870"/>
        <dbReference type="ChEBI" id="CHEBI:73359"/>
        <dbReference type="ChEBI" id="CHEBI:77287"/>
        <dbReference type="EC" id="3.3.2.2"/>
    </reaction>
</comment>
<accession>A0A401RY19</accession>
<gene>
    <name evidence="10" type="ORF">chiPu_0001443</name>
</gene>
<feature type="transmembrane region" description="Helical" evidence="9">
    <location>
        <begin position="113"/>
        <end position="132"/>
    </location>
</feature>
<dbReference type="OMA" id="ACLIWPA"/>
<evidence type="ECO:0000256" key="1">
    <source>
        <dbReference type="ARBA" id="ARBA00004141"/>
    </source>
</evidence>
<dbReference type="GO" id="GO:0047408">
    <property type="term" value="F:alkenylglycerophosphocholine hydrolase activity"/>
    <property type="evidence" value="ECO:0007669"/>
    <property type="project" value="UniProtKB-EC"/>
</dbReference>
<dbReference type="GO" id="GO:0016020">
    <property type="term" value="C:membrane"/>
    <property type="evidence" value="ECO:0007669"/>
    <property type="project" value="UniProtKB-SubCell"/>
</dbReference>
<dbReference type="EMBL" id="BEZZ01000022">
    <property type="protein sequence ID" value="GCC23051.1"/>
    <property type="molecule type" value="Genomic_DNA"/>
</dbReference>
<keyword evidence="5 9" id="KW-0472">Membrane</keyword>
<feature type="transmembrane region" description="Helical" evidence="9">
    <location>
        <begin position="138"/>
        <end position="156"/>
    </location>
</feature>
<dbReference type="PANTHER" id="PTHR31885:SF12">
    <property type="entry name" value="LYSOPLASMALOGENASE"/>
    <property type="match status" value="1"/>
</dbReference>
<evidence type="ECO:0000256" key="9">
    <source>
        <dbReference type="SAM" id="Phobius"/>
    </source>
</evidence>
<protein>
    <recommendedName>
        <fullName evidence="6">lysoplasmalogenase</fullName>
        <ecNumber evidence="6">3.3.2.2</ecNumber>
    </recommendedName>
</protein>
<evidence type="ECO:0000256" key="8">
    <source>
        <dbReference type="ARBA" id="ARBA00049560"/>
    </source>
</evidence>
<proteinExistence type="inferred from homology"/>
<keyword evidence="11" id="KW-1185">Reference proteome</keyword>
<comment type="caution">
    <text evidence="10">The sequence shown here is derived from an EMBL/GenBank/DDBJ whole genome shotgun (WGS) entry which is preliminary data.</text>
</comment>
<dbReference type="Proteomes" id="UP000287033">
    <property type="component" value="Unassembled WGS sequence"/>
</dbReference>
<evidence type="ECO:0000256" key="7">
    <source>
        <dbReference type="ARBA" id="ARBA00049458"/>
    </source>
</evidence>
<organism evidence="10 11">
    <name type="scientific">Chiloscyllium punctatum</name>
    <name type="common">Brownbanded bambooshark</name>
    <name type="synonym">Hemiscyllium punctatum</name>
    <dbReference type="NCBI Taxonomy" id="137246"/>
    <lineage>
        <taxon>Eukaryota</taxon>
        <taxon>Metazoa</taxon>
        <taxon>Chordata</taxon>
        <taxon>Craniata</taxon>
        <taxon>Vertebrata</taxon>
        <taxon>Chondrichthyes</taxon>
        <taxon>Elasmobranchii</taxon>
        <taxon>Galeomorphii</taxon>
        <taxon>Galeoidea</taxon>
        <taxon>Orectolobiformes</taxon>
        <taxon>Hemiscylliidae</taxon>
        <taxon>Chiloscyllium</taxon>
    </lineage>
</organism>
<comment type="subcellular location">
    <subcellularLocation>
        <location evidence="1">Membrane</location>
        <topology evidence="1">Multi-pass membrane protein</topology>
    </subcellularLocation>
</comment>
<dbReference type="OrthoDB" id="2133758at2759"/>
<feature type="transmembrane region" description="Helical" evidence="9">
    <location>
        <begin position="36"/>
        <end position="55"/>
    </location>
</feature>
<dbReference type="PANTHER" id="PTHR31885">
    <property type="entry name" value="GH04784P"/>
    <property type="match status" value="1"/>
</dbReference>
<evidence type="ECO:0000256" key="2">
    <source>
        <dbReference type="ARBA" id="ARBA00007375"/>
    </source>
</evidence>
<comment type="catalytic activity">
    <reaction evidence="7">
        <text>a 1-O-(1Z-alkenyl)-sn-glycero-3-phosphoethanolamine + H2O = a 2,3-saturated aldehyde + sn-glycero-3-phosphoethanolamine</text>
        <dbReference type="Rhea" id="RHEA:16905"/>
        <dbReference type="ChEBI" id="CHEBI:15377"/>
        <dbReference type="ChEBI" id="CHEBI:73359"/>
        <dbReference type="ChEBI" id="CHEBI:77288"/>
        <dbReference type="ChEBI" id="CHEBI:143890"/>
        <dbReference type="EC" id="3.3.2.2"/>
    </reaction>
</comment>
<dbReference type="AlphaFoldDB" id="A0A401RY19"/>
<evidence type="ECO:0000256" key="6">
    <source>
        <dbReference type="ARBA" id="ARBA00035673"/>
    </source>
</evidence>
<evidence type="ECO:0000313" key="10">
    <source>
        <dbReference type="EMBL" id="GCC23051.1"/>
    </source>
</evidence>